<comment type="caution">
    <text evidence="4">The sequence shown here is derived from an EMBL/GenBank/DDBJ whole genome shotgun (WGS) entry which is preliminary data.</text>
</comment>
<dbReference type="AlphaFoldDB" id="A0A918YSU2"/>
<gene>
    <name evidence="4" type="ORF">GCM10010339_85830</name>
</gene>
<dbReference type="RefSeq" id="WP_189958965.1">
    <property type="nucleotide sequence ID" value="NZ_BMVG01000051.1"/>
</dbReference>
<keyword evidence="1" id="KW-0238">DNA-binding</keyword>
<evidence type="ECO:0000313" key="4">
    <source>
        <dbReference type="EMBL" id="GHE14598.1"/>
    </source>
</evidence>
<dbReference type="EMBL" id="BMVG01000051">
    <property type="protein sequence ID" value="GHE14598.1"/>
    <property type="molecule type" value="Genomic_DNA"/>
</dbReference>
<dbReference type="GO" id="GO:0003700">
    <property type="term" value="F:DNA-binding transcription factor activity"/>
    <property type="evidence" value="ECO:0007669"/>
    <property type="project" value="InterPro"/>
</dbReference>
<feature type="domain" description="HTH merR-type" evidence="3">
    <location>
        <begin position="1"/>
        <end position="72"/>
    </location>
</feature>
<evidence type="ECO:0000256" key="1">
    <source>
        <dbReference type="ARBA" id="ARBA00023125"/>
    </source>
</evidence>
<dbReference type="Gene3D" id="1.10.1660.10">
    <property type="match status" value="1"/>
</dbReference>
<reference evidence="4" key="1">
    <citation type="journal article" date="2014" name="Int. J. Syst. Evol. Microbiol.">
        <title>Complete genome sequence of Corynebacterium casei LMG S-19264T (=DSM 44701T), isolated from a smear-ripened cheese.</title>
        <authorList>
            <consortium name="US DOE Joint Genome Institute (JGI-PGF)"/>
            <person name="Walter F."/>
            <person name="Albersmeier A."/>
            <person name="Kalinowski J."/>
            <person name="Ruckert C."/>
        </authorList>
    </citation>
    <scope>NUCLEOTIDE SEQUENCE</scope>
    <source>
        <strain evidence="4">JCM 4714</strain>
    </source>
</reference>
<dbReference type="Proteomes" id="UP000655443">
    <property type="component" value="Unassembled WGS sequence"/>
</dbReference>
<dbReference type="InterPro" id="IPR009061">
    <property type="entry name" value="DNA-bd_dom_put_sf"/>
</dbReference>
<dbReference type="PROSITE" id="PS00552">
    <property type="entry name" value="HTH_MERR_1"/>
    <property type="match status" value="1"/>
</dbReference>
<dbReference type="InterPro" id="IPR047057">
    <property type="entry name" value="MerR_fam"/>
</dbReference>
<evidence type="ECO:0000256" key="2">
    <source>
        <dbReference type="SAM" id="MobiDB-lite"/>
    </source>
</evidence>
<dbReference type="PROSITE" id="PS50937">
    <property type="entry name" value="HTH_MERR_2"/>
    <property type="match status" value="1"/>
</dbReference>
<dbReference type="Pfam" id="PF13411">
    <property type="entry name" value="MerR_1"/>
    <property type="match status" value="1"/>
</dbReference>
<name>A0A918YSU2_9ACTN</name>
<protein>
    <recommendedName>
        <fullName evidence="3">HTH merR-type domain-containing protein</fullName>
    </recommendedName>
</protein>
<dbReference type="PANTHER" id="PTHR30204:SF98">
    <property type="entry name" value="HTH-TYPE TRANSCRIPTIONAL REGULATOR ADHR"/>
    <property type="match status" value="1"/>
</dbReference>
<feature type="region of interest" description="Disordered" evidence="2">
    <location>
        <begin position="125"/>
        <end position="174"/>
    </location>
</feature>
<dbReference type="CDD" id="cd01109">
    <property type="entry name" value="HTH_YyaN"/>
    <property type="match status" value="1"/>
</dbReference>
<dbReference type="SMART" id="SM00422">
    <property type="entry name" value="HTH_MERR"/>
    <property type="match status" value="1"/>
</dbReference>
<dbReference type="InterPro" id="IPR000551">
    <property type="entry name" value="MerR-type_HTH_dom"/>
</dbReference>
<sequence>MDLSIGEVAQRSGLSVHALRFYEREGLFANPVRRLANGRRIYHEDDLEWLAICTKLRSSGMSLTMIRQYIELVRQGTGNEHERLELLRRHQNHVEAQIRELQGTLDVMRHKVQIYEDHLARGEADRLWNPSHPDTEQGSEDVDRLCEVAPSRATSHSPQITGPLHVPAGERRRR</sequence>
<reference evidence="4" key="2">
    <citation type="submission" date="2020-09" db="EMBL/GenBank/DDBJ databases">
        <authorList>
            <person name="Sun Q."/>
            <person name="Ohkuma M."/>
        </authorList>
    </citation>
    <scope>NUCLEOTIDE SEQUENCE</scope>
    <source>
        <strain evidence="4">JCM 4714</strain>
    </source>
</reference>
<organism evidence="4 5">
    <name type="scientific">Streptomyces alanosinicus</name>
    <dbReference type="NCBI Taxonomy" id="68171"/>
    <lineage>
        <taxon>Bacteria</taxon>
        <taxon>Bacillati</taxon>
        <taxon>Actinomycetota</taxon>
        <taxon>Actinomycetes</taxon>
        <taxon>Kitasatosporales</taxon>
        <taxon>Streptomycetaceae</taxon>
        <taxon>Streptomyces</taxon>
    </lineage>
</organism>
<accession>A0A918YSU2</accession>
<keyword evidence="5" id="KW-1185">Reference proteome</keyword>
<evidence type="ECO:0000259" key="3">
    <source>
        <dbReference type="PROSITE" id="PS50937"/>
    </source>
</evidence>
<evidence type="ECO:0000313" key="5">
    <source>
        <dbReference type="Proteomes" id="UP000655443"/>
    </source>
</evidence>
<dbReference type="SUPFAM" id="SSF46955">
    <property type="entry name" value="Putative DNA-binding domain"/>
    <property type="match status" value="1"/>
</dbReference>
<proteinExistence type="predicted"/>
<dbReference type="PANTHER" id="PTHR30204">
    <property type="entry name" value="REDOX-CYCLING DRUG-SENSING TRANSCRIPTIONAL ACTIVATOR SOXR"/>
    <property type="match status" value="1"/>
</dbReference>
<dbReference type="GO" id="GO:0003677">
    <property type="term" value="F:DNA binding"/>
    <property type="evidence" value="ECO:0007669"/>
    <property type="project" value="UniProtKB-KW"/>
</dbReference>